<dbReference type="Proteomes" id="UP001153269">
    <property type="component" value="Unassembled WGS sequence"/>
</dbReference>
<dbReference type="GO" id="GO:0016281">
    <property type="term" value="C:eukaryotic translation initiation factor 4F complex"/>
    <property type="evidence" value="ECO:0007669"/>
    <property type="project" value="TreeGrafter"/>
</dbReference>
<comment type="caution">
    <text evidence="6">The sequence shown here is derived from an EMBL/GenBank/DDBJ whole genome shotgun (WGS) entry which is preliminary data.</text>
</comment>
<protein>
    <recommendedName>
        <fullName evidence="5">MIF4G domain-containing protein</fullName>
    </recommendedName>
</protein>
<feature type="domain" description="MIF4G" evidence="5">
    <location>
        <begin position="4"/>
        <end position="65"/>
    </location>
</feature>
<dbReference type="InterPro" id="IPR003890">
    <property type="entry name" value="MIF4G-like_typ-3"/>
</dbReference>
<dbReference type="Gene3D" id="1.25.40.180">
    <property type="match status" value="1"/>
</dbReference>
<feature type="compositionally biased region" description="Low complexity" evidence="4">
    <location>
        <begin position="121"/>
        <end position="143"/>
    </location>
</feature>
<feature type="compositionally biased region" description="Basic and acidic residues" evidence="4">
    <location>
        <begin position="79"/>
        <end position="102"/>
    </location>
</feature>
<accession>A0A9N7VCY9</accession>
<dbReference type="GO" id="GO:0003743">
    <property type="term" value="F:translation initiation factor activity"/>
    <property type="evidence" value="ECO:0007669"/>
    <property type="project" value="UniProtKB-KW"/>
</dbReference>
<reference evidence="6" key="1">
    <citation type="submission" date="2020-03" db="EMBL/GenBank/DDBJ databases">
        <authorList>
            <person name="Weist P."/>
        </authorList>
    </citation>
    <scope>NUCLEOTIDE SEQUENCE</scope>
</reference>
<sequence length="171" mass="19350">MNYDKESLECLCSLLTSIVKDFDSEKAKPWMDQYFRQIQKIVREGKMATRTRDMLQDIIDLRLNNWVSRGPEQGPKPIYHKEAKTKDKEEPKKVQPQMDKKIQQVPWAKVIMVKGSGGGAKASDSALQSSPSPQPSNTPQQDPDAMETLGSNTGRKRRKRRKPLSAAPPLS</sequence>
<dbReference type="PANTHER" id="PTHR23253:SF9">
    <property type="entry name" value="EUKARYOTIC TRANSLATION INITIATION FACTOR 4 GAMMA 2"/>
    <property type="match status" value="1"/>
</dbReference>
<comment type="similarity">
    <text evidence="1">Belongs to the eukaryotic initiation factor 4G family.</text>
</comment>
<dbReference type="EMBL" id="CADEAL010003891">
    <property type="protein sequence ID" value="CAB1446130.1"/>
    <property type="molecule type" value="Genomic_DNA"/>
</dbReference>
<evidence type="ECO:0000256" key="2">
    <source>
        <dbReference type="ARBA" id="ARBA00022540"/>
    </source>
</evidence>
<proteinExistence type="inferred from homology"/>
<evidence type="ECO:0000259" key="5">
    <source>
        <dbReference type="Pfam" id="PF02854"/>
    </source>
</evidence>
<feature type="compositionally biased region" description="Basic residues" evidence="4">
    <location>
        <begin position="154"/>
        <end position="163"/>
    </location>
</feature>
<name>A0A9N7VCY9_PLEPL</name>
<dbReference type="AlphaFoldDB" id="A0A9N7VCY9"/>
<dbReference type="PANTHER" id="PTHR23253">
    <property type="entry name" value="EUKARYOTIC TRANSLATION INITIATION FACTOR 4 GAMMA"/>
    <property type="match status" value="1"/>
</dbReference>
<keyword evidence="7" id="KW-1185">Reference proteome</keyword>
<evidence type="ECO:0000313" key="7">
    <source>
        <dbReference type="Proteomes" id="UP001153269"/>
    </source>
</evidence>
<keyword evidence="3" id="KW-0648">Protein biosynthesis</keyword>
<dbReference type="GO" id="GO:0003729">
    <property type="term" value="F:mRNA binding"/>
    <property type="evidence" value="ECO:0007669"/>
    <property type="project" value="TreeGrafter"/>
</dbReference>
<evidence type="ECO:0000256" key="1">
    <source>
        <dbReference type="ARBA" id="ARBA00005775"/>
    </source>
</evidence>
<evidence type="ECO:0000256" key="3">
    <source>
        <dbReference type="ARBA" id="ARBA00022917"/>
    </source>
</evidence>
<dbReference type="InterPro" id="IPR016024">
    <property type="entry name" value="ARM-type_fold"/>
</dbReference>
<keyword evidence="2" id="KW-0396">Initiation factor</keyword>
<gene>
    <name evidence="6" type="ORF">PLEPLA_LOCUS33869</name>
</gene>
<evidence type="ECO:0000313" key="6">
    <source>
        <dbReference type="EMBL" id="CAB1446130.1"/>
    </source>
</evidence>
<dbReference type="SUPFAM" id="SSF48371">
    <property type="entry name" value="ARM repeat"/>
    <property type="match status" value="1"/>
</dbReference>
<feature type="region of interest" description="Disordered" evidence="4">
    <location>
        <begin position="67"/>
        <end position="171"/>
    </location>
</feature>
<evidence type="ECO:0000256" key="4">
    <source>
        <dbReference type="SAM" id="MobiDB-lite"/>
    </source>
</evidence>
<dbReference type="Pfam" id="PF02854">
    <property type="entry name" value="MIF4G"/>
    <property type="match status" value="1"/>
</dbReference>
<organism evidence="6 7">
    <name type="scientific">Pleuronectes platessa</name>
    <name type="common">European plaice</name>
    <dbReference type="NCBI Taxonomy" id="8262"/>
    <lineage>
        <taxon>Eukaryota</taxon>
        <taxon>Metazoa</taxon>
        <taxon>Chordata</taxon>
        <taxon>Craniata</taxon>
        <taxon>Vertebrata</taxon>
        <taxon>Euteleostomi</taxon>
        <taxon>Actinopterygii</taxon>
        <taxon>Neopterygii</taxon>
        <taxon>Teleostei</taxon>
        <taxon>Neoteleostei</taxon>
        <taxon>Acanthomorphata</taxon>
        <taxon>Carangaria</taxon>
        <taxon>Pleuronectiformes</taxon>
        <taxon>Pleuronectoidei</taxon>
        <taxon>Pleuronectidae</taxon>
        <taxon>Pleuronectes</taxon>
    </lineage>
</organism>